<reference evidence="1 2" key="1">
    <citation type="journal article" date="2017" name="Front. Microbiol.">
        <title>Labilibaculum manganireducens gen. nov., sp. nov. and Labilibaculum filiforme sp. nov., Novel Bacteroidetes Isolated from Subsurface Sediments of the Baltic Sea.</title>
        <authorList>
            <person name="Vandieken V."/>
            <person name="Marshall I.P."/>
            <person name="Niemann H."/>
            <person name="Engelen B."/>
            <person name="Cypionka H."/>
        </authorList>
    </citation>
    <scope>NUCLEOTIDE SEQUENCE [LARGE SCALE GENOMIC DNA]</scope>
    <source>
        <strain evidence="1 2">59.16B</strain>
    </source>
</reference>
<dbReference type="Proteomes" id="UP000233535">
    <property type="component" value="Unassembled WGS sequence"/>
</dbReference>
<name>A0A2N3I5L6_9BACT</name>
<proteinExistence type="predicted"/>
<gene>
    <name evidence="1" type="ORF">BZG02_01005</name>
</gene>
<comment type="caution">
    <text evidence="1">The sequence shown here is derived from an EMBL/GenBank/DDBJ whole genome shotgun (WGS) entry which is preliminary data.</text>
</comment>
<accession>A0A2N3I5L6</accession>
<organism evidence="1 2">
    <name type="scientific">Labilibaculum filiforme</name>
    <dbReference type="NCBI Taxonomy" id="1940526"/>
    <lineage>
        <taxon>Bacteria</taxon>
        <taxon>Pseudomonadati</taxon>
        <taxon>Bacteroidota</taxon>
        <taxon>Bacteroidia</taxon>
        <taxon>Marinilabiliales</taxon>
        <taxon>Marinifilaceae</taxon>
        <taxon>Labilibaculum</taxon>
    </lineage>
</organism>
<sequence>MVSSLHPLYTSKDRVHLDELDGVWVSEEKDRFEIKTIIDSTGLKAMKNKNYQEGMSKEDAFFFGKTNKESNSKKEEDFFAGKEKKEDSNVANREKIENFFFNPVLRKHYQIKIISGKEEACLFEGRLFKLDEHYFLDVIPNDDFLEKKLNNFNLIGLVVPMHAFFKLKIKDHQLVVNGIENDVFEKLIKEKKIRIEYIKRGNRIILTSKTEDIQKFLVKFSDAKMFNDPKEAIVLKRVKN</sequence>
<protein>
    <submittedName>
        <fullName evidence="1">Uncharacterized protein</fullName>
    </submittedName>
</protein>
<evidence type="ECO:0000313" key="1">
    <source>
        <dbReference type="EMBL" id="PKQ65614.1"/>
    </source>
</evidence>
<keyword evidence="2" id="KW-1185">Reference proteome</keyword>
<evidence type="ECO:0000313" key="2">
    <source>
        <dbReference type="Proteomes" id="UP000233535"/>
    </source>
</evidence>
<dbReference type="EMBL" id="MVDD01000001">
    <property type="protein sequence ID" value="PKQ65614.1"/>
    <property type="molecule type" value="Genomic_DNA"/>
</dbReference>
<dbReference type="AlphaFoldDB" id="A0A2N3I5L6"/>